<feature type="transmembrane region" description="Helical" evidence="1">
    <location>
        <begin position="343"/>
        <end position="362"/>
    </location>
</feature>
<feature type="transmembrane region" description="Helical" evidence="1">
    <location>
        <begin position="170"/>
        <end position="189"/>
    </location>
</feature>
<feature type="transmembrane region" description="Helical" evidence="1">
    <location>
        <begin position="278"/>
        <end position="301"/>
    </location>
</feature>
<keyword evidence="3" id="KW-1185">Reference proteome</keyword>
<keyword evidence="1" id="KW-0472">Membrane</keyword>
<feature type="transmembrane region" description="Helical" evidence="1">
    <location>
        <begin position="12"/>
        <end position="32"/>
    </location>
</feature>
<dbReference type="PANTHER" id="PTHR36840:SF1">
    <property type="entry name" value="BLL5714 PROTEIN"/>
    <property type="match status" value="1"/>
</dbReference>
<feature type="transmembrane region" description="Helical" evidence="1">
    <location>
        <begin position="307"/>
        <end position="336"/>
    </location>
</feature>
<sequence>MRARDASETHRAATPLELLFDLTLVVAFGAASDELAHLLAQGHVAAALTGFTVAIFATCWAWINYTWFASAYDNDDWFFRVATMVQMFGVLLLSLGLPQFFESLEAGESPDLRVMVAGYVVMRVSMVVLWIRAARGDPRRRRVCLTYAGLIALAQVGWVAVAVFHPPLVAGLVLAGLLIVAEMATPVVAERQGPQTPWHPHHVAERYSLLVIIALGEGVLGTTASISAVVQEQGWSVDAVVVGFAGVVLIFGMWWIYFMPSQGDLLEHRPERSFLWGYGHILVYGSIAAVGAGLHVAANYVEGESELGVVATVLAVVVPVALFVLLTFGLYALLVVHVDPFHLLLLLGTGIFLVVGLALAAAGVSLELSLAVVALAPWVSVVGYETVGHRRGAAAMEGLAERRRASTPPAP</sequence>
<feature type="transmembrane region" description="Helical" evidence="1">
    <location>
        <begin position="112"/>
        <end position="131"/>
    </location>
</feature>
<keyword evidence="1" id="KW-0812">Transmembrane</keyword>
<evidence type="ECO:0000256" key="1">
    <source>
        <dbReference type="SAM" id="Phobius"/>
    </source>
</evidence>
<feature type="transmembrane region" description="Helical" evidence="1">
    <location>
        <begin position="368"/>
        <end position="387"/>
    </location>
</feature>
<dbReference type="STRING" id="545619.SAMN04489860_0217"/>
<dbReference type="Pfam" id="PF06772">
    <property type="entry name" value="LtrA"/>
    <property type="match status" value="1"/>
</dbReference>
<proteinExistence type="predicted"/>
<feature type="transmembrane region" description="Helical" evidence="1">
    <location>
        <begin position="77"/>
        <end position="100"/>
    </location>
</feature>
<gene>
    <name evidence="2" type="ORF">SAMN04489860_0217</name>
</gene>
<feature type="transmembrane region" description="Helical" evidence="1">
    <location>
        <begin position="143"/>
        <end position="164"/>
    </location>
</feature>
<dbReference type="OrthoDB" id="7698234at2"/>
<dbReference type="Proteomes" id="UP000185663">
    <property type="component" value="Chromosome I"/>
</dbReference>
<evidence type="ECO:0000313" key="2">
    <source>
        <dbReference type="EMBL" id="SDR85207.1"/>
    </source>
</evidence>
<feature type="transmembrane region" description="Helical" evidence="1">
    <location>
        <begin position="44"/>
        <end position="65"/>
    </location>
</feature>
<keyword evidence="1" id="KW-1133">Transmembrane helix</keyword>
<dbReference type="InterPro" id="IPR010640">
    <property type="entry name" value="Low_temperature_requirement_A"/>
</dbReference>
<accession>A0A1H1MEW8</accession>
<organism evidence="2 3">
    <name type="scientific">Paraoerskovia marina</name>
    <dbReference type="NCBI Taxonomy" id="545619"/>
    <lineage>
        <taxon>Bacteria</taxon>
        <taxon>Bacillati</taxon>
        <taxon>Actinomycetota</taxon>
        <taxon>Actinomycetes</taxon>
        <taxon>Micrococcales</taxon>
        <taxon>Cellulomonadaceae</taxon>
        <taxon>Paraoerskovia</taxon>
    </lineage>
</organism>
<protein>
    <submittedName>
        <fullName evidence="2">Low temperature requirement protein LtrA</fullName>
    </submittedName>
</protein>
<dbReference type="AlphaFoldDB" id="A0A1H1MEW8"/>
<reference evidence="2 3" key="1">
    <citation type="submission" date="2016-10" db="EMBL/GenBank/DDBJ databases">
        <authorList>
            <person name="de Groot N.N."/>
        </authorList>
    </citation>
    <scope>NUCLEOTIDE SEQUENCE [LARGE SCALE GENOMIC DNA]</scope>
    <source>
        <strain evidence="2 3">DSM 22126</strain>
    </source>
</reference>
<name>A0A1H1MEW8_9CELL</name>
<feature type="transmembrane region" description="Helical" evidence="1">
    <location>
        <begin position="209"/>
        <end position="229"/>
    </location>
</feature>
<feature type="transmembrane region" description="Helical" evidence="1">
    <location>
        <begin position="235"/>
        <end position="257"/>
    </location>
</feature>
<dbReference type="EMBL" id="LT629776">
    <property type="protein sequence ID" value="SDR85207.1"/>
    <property type="molecule type" value="Genomic_DNA"/>
</dbReference>
<evidence type="ECO:0000313" key="3">
    <source>
        <dbReference type="Proteomes" id="UP000185663"/>
    </source>
</evidence>
<dbReference type="PANTHER" id="PTHR36840">
    <property type="entry name" value="BLL5714 PROTEIN"/>
    <property type="match status" value="1"/>
</dbReference>